<keyword evidence="1" id="KW-0812">Transmembrane</keyword>
<feature type="transmembrane region" description="Helical" evidence="1">
    <location>
        <begin position="20"/>
        <end position="42"/>
    </location>
</feature>
<keyword evidence="3" id="KW-1185">Reference proteome</keyword>
<reference evidence="2 3" key="1">
    <citation type="submission" date="2019-05" db="EMBL/GenBank/DDBJ databases">
        <title>Emergence of the Ug99 lineage of the wheat stem rust pathogen through somatic hybridization.</title>
        <authorList>
            <person name="Li F."/>
            <person name="Upadhyaya N.M."/>
            <person name="Sperschneider J."/>
            <person name="Matny O."/>
            <person name="Nguyen-Phuc H."/>
            <person name="Mago R."/>
            <person name="Raley C."/>
            <person name="Miller M.E."/>
            <person name="Silverstein K.A.T."/>
            <person name="Henningsen E."/>
            <person name="Hirsch C.D."/>
            <person name="Visser B."/>
            <person name="Pretorius Z.A."/>
            <person name="Steffenson B.J."/>
            <person name="Schwessinger B."/>
            <person name="Dodds P.N."/>
            <person name="Figueroa M."/>
        </authorList>
    </citation>
    <scope>NUCLEOTIDE SEQUENCE [LARGE SCALE GENOMIC DNA]</scope>
    <source>
        <strain evidence="2">21-0</strain>
    </source>
</reference>
<comment type="caution">
    <text evidence="2">The sequence shown here is derived from an EMBL/GenBank/DDBJ whole genome shotgun (WGS) entry which is preliminary data.</text>
</comment>
<organism evidence="2 3">
    <name type="scientific">Puccinia graminis f. sp. tritici</name>
    <dbReference type="NCBI Taxonomy" id="56615"/>
    <lineage>
        <taxon>Eukaryota</taxon>
        <taxon>Fungi</taxon>
        <taxon>Dikarya</taxon>
        <taxon>Basidiomycota</taxon>
        <taxon>Pucciniomycotina</taxon>
        <taxon>Pucciniomycetes</taxon>
        <taxon>Pucciniales</taxon>
        <taxon>Pucciniaceae</taxon>
        <taxon>Puccinia</taxon>
    </lineage>
</organism>
<dbReference type="AlphaFoldDB" id="A0A5B0QJK5"/>
<sequence length="108" mass="11993">MYVHCQEKRFPGASFLRELATGGHCWMMMVMVMVMMMMHFCVHPSNARQPSIWLDCLRGILQGGGEGKHQPDVALRGQLATTIDTASLLDDRRVVTMDQPSAAAMGLN</sequence>
<proteinExistence type="predicted"/>
<name>A0A5B0QJK5_PUCGR</name>
<dbReference type="EMBL" id="VSWC01000015">
    <property type="protein sequence ID" value="KAA1113253.1"/>
    <property type="molecule type" value="Genomic_DNA"/>
</dbReference>
<dbReference type="Proteomes" id="UP000324748">
    <property type="component" value="Unassembled WGS sequence"/>
</dbReference>
<protein>
    <submittedName>
        <fullName evidence="2">Uncharacterized protein</fullName>
    </submittedName>
</protein>
<keyword evidence="1" id="KW-1133">Transmembrane helix</keyword>
<accession>A0A5B0QJK5</accession>
<gene>
    <name evidence="2" type="ORF">PGT21_026517</name>
</gene>
<evidence type="ECO:0000313" key="3">
    <source>
        <dbReference type="Proteomes" id="UP000324748"/>
    </source>
</evidence>
<keyword evidence="1" id="KW-0472">Membrane</keyword>
<evidence type="ECO:0000256" key="1">
    <source>
        <dbReference type="SAM" id="Phobius"/>
    </source>
</evidence>
<evidence type="ECO:0000313" key="2">
    <source>
        <dbReference type="EMBL" id="KAA1113253.1"/>
    </source>
</evidence>